<dbReference type="Pfam" id="PF08338">
    <property type="entry name" value="DUF1731"/>
    <property type="match status" value="1"/>
</dbReference>
<evidence type="ECO:0000313" key="5">
    <source>
        <dbReference type="Proteomes" id="UP000184498"/>
    </source>
</evidence>
<dbReference type="STRING" id="216903.SAMN05444371_2423"/>
<dbReference type="Proteomes" id="UP000184498">
    <property type="component" value="Unassembled WGS sequence"/>
</dbReference>
<gene>
    <name evidence="4" type="ORF">SAMN05444371_2423</name>
</gene>
<dbReference type="EMBL" id="FRAM01000002">
    <property type="protein sequence ID" value="SHK43185.1"/>
    <property type="molecule type" value="Genomic_DNA"/>
</dbReference>
<dbReference type="AlphaFoldDB" id="A0A1M6SES6"/>
<dbReference type="Gene3D" id="3.40.50.720">
    <property type="entry name" value="NAD(P)-binding Rossmann-like Domain"/>
    <property type="match status" value="1"/>
</dbReference>
<dbReference type="OrthoDB" id="9801773at2"/>
<evidence type="ECO:0008006" key="6">
    <source>
        <dbReference type="Google" id="ProtNLM"/>
    </source>
</evidence>
<dbReference type="PANTHER" id="PTHR11092">
    <property type="entry name" value="SUGAR NUCLEOTIDE EPIMERASE RELATED"/>
    <property type="match status" value="1"/>
</dbReference>
<reference evidence="5" key="1">
    <citation type="submission" date="2016-11" db="EMBL/GenBank/DDBJ databases">
        <authorList>
            <person name="Varghese N."/>
            <person name="Submissions S."/>
        </authorList>
    </citation>
    <scope>NUCLEOTIDE SEQUENCE [LARGE SCALE GENOMIC DNA]</scope>
    <source>
        <strain evidence="5">DSM 18016</strain>
    </source>
</reference>
<dbReference type="InterPro" id="IPR013549">
    <property type="entry name" value="DUF1731"/>
</dbReference>
<protein>
    <recommendedName>
        <fullName evidence="6">TIGR01777 family protein</fullName>
    </recommendedName>
</protein>
<evidence type="ECO:0000259" key="3">
    <source>
        <dbReference type="Pfam" id="PF08338"/>
    </source>
</evidence>
<sequence length="299" mass="33876">MKKILISGATGLVGKKLSRKLHERGYRVELLVRSKKTNSDFKSYVWDYKKKFLEEGALDNTYIFIHLAGASISKRWTESYKKEIYDSRIKSAQFIYEEMLRKGIHPEAVISASATGFYGQLTSEHVFKEDDSPAEDFLANVCTDWELKAIQFQNLGSRVVRLRTSTVLSERGGAMAVFRKPVDFNLGAVLGSGRQYFPWIHIDDLVNIYFKAVEDVSMNGAYNAVAPDFITNETLTKSLASHLNKKILLPNIPKFLIKVLLGEMSVLALEGSRISSRRIENAGFRFRYNNLDVALSDIL</sequence>
<feature type="domain" description="NAD-dependent epimerase/dehydratase" evidence="2">
    <location>
        <begin position="4"/>
        <end position="223"/>
    </location>
</feature>
<dbReference type="InterPro" id="IPR010099">
    <property type="entry name" value="SDR39U1"/>
</dbReference>
<accession>A0A1M6SES6</accession>
<evidence type="ECO:0000313" key="4">
    <source>
        <dbReference type="EMBL" id="SHK43185.1"/>
    </source>
</evidence>
<organism evidence="4 5">
    <name type="scientific">Epilithonimonas mollis</name>
    <dbReference type="NCBI Taxonomy" id="216903"/>
    <lineage>
        <taxon>Bacteria</taxon>
        <taxon>Pseudomonadati</taxon>
        <taxon>Bacteroidota</taxon>
        <taxon>Flavobacteriia</taxon>
        <taxon>Flavobacteriales</taxon>
        <taxon>Weeksellaceae</taxon>
        <taxon>Chryseobacterium group</taxon>
        <taxon>Epilithonimonas</taxon>
    </lineage>
</organism>
<evidence type="ECO:0000259" key="2">
    <source>
        <dbReference type="Pfam" id="PF01370"/>
    </source>
</evidence>
<comment type="similarity">
    <text evidence="1">Belongs to the NAD(P)-dependent epimerase/dehydratase family. SDR39U1 subfamily.</text>
</comment>
<evidence type="ECO:0000256" key="1">
    <source>
        <dbReference type="ARBA" id="ARBA00009353"/>
    </source>
</evidence>
<dbReference type="NCBIfam" id="TIGR01777">
    <property type="entry name" value="yfcH"/>
    <property type="match status" value="1"/>
</dbReference>
<feature type="domain" description="DUF1731" evidence="3">
    <location>
        <begin position="252"/>
        <end position="298"/>
    </location>
</feature>
<proteinExistence type="inferred from homology"/>
<keyword evidence="5" id="KW-1185">Reference proteome</keyword>
<dbReference type="InterPro" id="IPR036291">
    <property type="entry name" value="NAD(P)-bd_dom_sf"/>
</dbReference>
<dbReference type="SUPFAM" id="SSF51735">
    <property type="entry name" value="NAD(P)-binding Rossmann-fold domains"/>
    <property type="match status" value="1"/>
</dbReference>
<name>A0A1M6SES6_9FLAO</name>
<dbReference type="InterPro" id="IPR001509">
    <property type="entry name" value="Epimerase_deHydtase"/>
</dbReference>
<dbReference type="Pfam" id="PF01370">
    <property type="entry name" value="Epimerase"/>
    <property type="match status" value="1"/>
</dbReference>
<dbReference type="RefSeq" id="WP_072998236.1">
    <property type="nucleotide sequence ID" value="NZ_FRAM01000002.1"/>
</dbReference>
<dbReference type="PANTHER" id="PTHR11092:SF0">
    <property type="entry name" value="EPIMERASE FAMILY PROTEIN SDR39U1"/>
    <property type="match status" value="1"/>
</dbReference>